<dbReference type="PANTHER" id="PTHR30547:SF5">
    <property type="entry name" value="NUCLEASE YHCG-RELATED"/>
    <property type="match status" value="1"/>
</dbReference>
<dbReference type="Gene3D" id="3.40.1350.10">
    <property type="match status" value="1"/>
</dbReference>
<dbReference type="PANTHER" id="PTHR30547">
    <property type="entry name" value="UNCHARACTERIZED PROTEIN YHCG-RELATED"/>
    <property type="match status" value="1"/>
</dbReference>
<dbReference type="InterPro" id="IPR053148">
    <property type="entry name" value="PD-DEXK-like_domain"/>
</dbReference>
<protein>
    <submittedName>
        <fullName evidence="3">Protein of uncharacterized function DUF1016</fullName>
    </submittedName>
</protein>
<evidence type="ECO:0000259" key="1">
    <source>
        <dbReference type="Pfam" id="PF06250"/>
    </source>
</evidence>
<reference evidence="3 4" key="1">
    <citation type="submission" date="2018-06" db="EMBL/GenBank/DDBJ databases">
        <authorList>
            <consortium name="Pathogen Informatics"/>
            <person name="Doyle S."/>
        </authorList>
    </citation>
    <scope>NUCLEOTIDE SEQUENCE [LARGE SCALE GENOMIC DNA]</scope>
    <source>
        <strain evidence="3 4">NCTC13315</strain>
    </source>
</reference>
<dbReference type="GO" id="GO:0003676">
    <property type="term" value="F:nucleic acid binding"/>
    <property type="evidence" value="ECO:0007669"/>
    <property type="project" value="InterPro"/>
</dbReference>
<sequence length="333" mass="38721">MGKIQSVQIHEQNFEDIVNLITSSKNKAYQAVNTVLIDLYWRIGEYISQKISVAEWGEGVVEHLASYISRTQPGIRGFTRPNLFRMKQFYETYHNDQIVSPLVRQLPWTHNLIIINQSKTREEREFYLHKCLQEQWSKRELERQFKSALYERSLLNPVQISGALEQSHPEAKNSFKDTYMIEFLGLQDDHGEIDLHRGLLTKLKNFLIELGKDFCFVGTEYPLQVGGRDFLIDLLFFHRGLNCLVAVELKVGRFEPEYLGKLSFYLEGLDKTVKKSHENPSIGLLLCASKDKEVVEFSLNRTLSPALIAEYQIQLPDKKLLQEKLHELLSEDE</sequence>
<evidence type="ECO:0000313" key="4">
    <source>
        <dbReference type="Proteomes" id="UP000254968"/>
    </source>
</evidence>
<accession>A0A378JPH3</accession>
<dbReference type="InterPro" id="IPR009362">
    <property type="entry name" value="YhcG_C"/>
</dbReference>
<evidence type="ECO:0000313" key="3">
    <source>
        <dbReference type="EMBL" id="STX55495.1"/>
    </source>
</evidence>
<dbReference type="EMBL" id="UGNV01000002">
    <property type="protein sequence ID" value="STX55495.1"/>
    <property type="molecule type" value="Genomic_DNA"/>
</dbReference>
<gene>
    <name evidence="3" type="ORF">NCTC13315_02867</name>
</gene>
<dbReference type="AlphaFoldDB" id="A0A378JPH3"/>
<proteinExistence type="predicted"/>
<evidence type="ECO:0000259" key="2">
    <source>
        <dbReference type="Pfam" id="PF17761"/>
    </source>
</evidence>
<feature type="domain" description="YhcG PDDEXK nuclease" evidence="1">
    <location>
        <begin position="173"/>
        <end position="325"/>
    </location>
</feature>
<dbReference type="RefSeq" id="WP_115304139.1">
    <property type="nucleotide sequence ID" value="NZ_CAAAHO010000010.1"/>
</dbReference>
<dbReference type="OrthoDB" id="9801263at2"/>
<dbReference type="InterPro" id="IPR011856">
    <property type="entry name" value="tRNA_endonuc-like_dom_sf"/>
</dbReference>
<organism evidence="3 4">
    <name type="scientific">Legionella beliardensis</name>
    <dbReference type="NCBI Taxonomy" id="91822"/>
    <lineage>
        <taxon>Bacteria</taxon>
        <taxon>Pseudomonadati</taxon>
        <taxon>Pseudomonadota</taxon>
        <taxon>Gammaproteobacteria</taxon>
        <taxon>Legionellales</taxon>
        <taxon>Legionellaceae</taxon>
        <taxon>Legionella</taxon>
    </lineage>
</organism>
<keyword evidence="4" id="KW-1185">Reference proteome</keyword>
<dbReference type="Proteomes" id="UP000254968">
    <property type="component" value="Unassembled WGS sequence"/>
</dbReference>
<dbReference type="Pfam" id="PF06250">
    <property type="entry name" value="YhcG_C"/>
    <property type="match status" value="1"/>
</dbReference>
<name>A0A378JPH3_9GAMM</name>
<feature type="domain" description="YhcG N-terminal" evidence="2">
    <location>
        <begin position="16"/>
        <end position="152"/>
    </location>
</feature>
<dbReference type="InterPro" id="IPR041527">
    <property type="entry name" value="YhcG_N"/>
</dbReference>
<dbReference type="Pfam" id="PF17761">
    <property type="entry name" value="DUF1016_N"/>
    <property type="match status" value="1"/>
</dbReference>